<name>A0AAE0TZS0_9PEZI</name>
<organism evidence="2 3">
    <name type="scientific">Podospora didyma</name>
    <dbReference type="NCBI Taxonomy" id="330526"/>
    <lineage>
        <taxon>Eukaryota</taxon>
        <taxon>Fungi</taxon>
        <taxon>Dikarya</taxon>
        <taxon>Ascomycota</taxon>
        <taxon>Pezizomycotina</taxon>
        <taxon>Sordariomycetes</taxon>
        <taxon>Sordariomycetidae</taxon>
        <taxon>Sordariales</taxon>
        <taxon>Podosporaceae</taxon>
        <taxon>Podospora</taxon>
    </lineage>
</organism>
<dbReference type="PANTHER" id="PTHR38166:SF1">
    <property type="entry name" value="C2H2-TYPE DOMAIN-CONTAINING PROTEIN"/>
    <property type="match status" value="1"/>
</dbReference>
<dbReference type="EMBL" id="JAULSW010000004">
    <property type="protein sequence ID" value="KAK3385374.1"/>
    <property type="molecule type" value="Genomic_DNA"/>
</dbReference>
<comment type="caution">
    <text evidence="2">The sequence shown here is derived from an EMBL/GenBank/DDBJ whole genome shotgun (WGS) entry which is preliminary data.</text>
</comment>
<protein>
    <recommendedName>
        <fullName evidence="4">C2H2-type domain-containing protein</fullName>
    </recommendedName>
</protein>
<accession>A0AAE0TZS0</accession>
<reference evidence="2" key="1">
    <citation type="journal article" date="2023" name="Mol. Phylogenet. Evol.">
        <title>Genome-scale phylogeny and comparative genomics of the fungal order Sordariales.</title>
        <authorList>
            <person name="Hensen N."/>
            <person name="Bonometti L."/>
            <person name="Westerberg I."/>
            <person name="Brannstrom I.O."/>
            <person name="Guillou S."/>
            <person name="Cros-Aarteil S."/>
            <person name="Calhoun S."/>
            <person name="Haridas S."/>
            <person name="Kuo A."/>
            <person name="Mondo S."/>
            <person name="Pangilinan J."/>
            <person name="Riley R."/>
            <person name="LaButti K."/>
            <person name="Andreopoulos B."/>
            <person name="Lipzen A."/>
            <person name="Chen C."/>
            <person name="Yan M."/>
            <person name="Daum C."/>
            <person name="Ng V."/>
            <person name="Clum A."/>
            <person name="Steindorff A."/>
            <person name="Ohm R.A."/>
            <person name="Martin F."/>
            <person name="Silar P."/>
            <person name="Natvig D.O."/>
            <person name="Lalanne C."/>
            <person name="Gautier V."/>
            <person name="Ament-Velasquez S.L."/>
            <person name="Kruys A."/>
            <person name="Hutchinson M.I."/>
            <person name="Powell A.J."/>
            <person name="Barry K."/>
            <person name="Miller A.N."/>
            <person name="Grigoriev I.V."/>
            <person name="Debuchy R."/>
            <person name="Gladieux P."/>
            <person name="Hiltunen Thoren M."/>
            <person name="Johannesson H."/>
        </authorList>
    </citation>
    <scope>NUCLEOTIDE SEQUENCE</scope>
    <source>
        <strain evidence="2">CBS 232.78</strain>
    </source>
</reference>
<evidence type="ECO:0008006" key="4">
    <source>
        <dbReference type="Google" id="ProtNLM"/>
    </source>
</evidence>
<dbReference type="AlphaFoldDB" id="A0AAE0TZS0"/>
<evidence type="ECO:0000313" key="3">
    <source>
        <dbReference type="Proteomes" id="UP001285441"/>
    </source>
</evidence>
<proteinExistence type="predicted"/>
<evidence type="ECO:0000313" key="2">
    <source>
        <dbReference type="EMBL" id="KAK3385374.1"/>
    </source>
</evidence>
<dbReference type="PANTHER" id="PTHR38166">
    <property type="entry name" value="C2H2-TYPE DOMAIN-CONTAINING PROTEIN-RELATED"/>
    <property type="match status" value="1"/>
</dbReference>
<reference evidence="2" key="2">
    <citation type="submission" date="2023-06" db="EMBL/GenBank/DDBJ databases">
        <authorList>
            <consortium name="Lawrence Berkeley National Laboratory"/>
            <person name="Haridas S."/>
            <person name="Hensen N."/>
            <person name="Bonometti L."/>
            <person name="Westerberg I."/>
            <person name="Brannstrom I.O."/>
            <person name="Guillou S."/>
            <person name="Cros-Aarteil S."/>
            <person name="Calhoun S."/>
            <person name="Kuo A."/>
            <person name="Mondo S."/>
            <person name="Pangilinan J."/>
            <person name="Riley R."/>
            <person name="LaButti K."/>
            <person name="Andreopoulos B."/>
            <person name="Lipzen A."/>
            <person name="Chen C."/>
            <person name="Yanf M."/>
            <person name="Daum C."/>
            <person name="Ng V."/>
            <person name="Clum A."/>
            <person name="Steindorff A."/>
            <person name="Ohm R."/>
            <person name="Martin F."/>
            <person name="Silar P."/>
            <person name="Natvig D."/>
            <person name="Lalanne C."/>
            <person name="Gautier V."/>
            <person name="Ament-velasquez S.L."/>
            <person name="Kruys A."/>
            <person name="Hutchinson M.I."/>
            <person name="Powell A.J."/>
            <person name="Barry K."/>
            <person name="Miller A.N."/>
            <person name="Grigoriev I.V."/>
            <person name="Debuchy R."/>
            <person name="Gladieux P."/>
            <person name="Thoren M.H."/>
            <person name="Johannesson H."/>
        </authorList>
    </citation>
    <scope>NUCLEOTIDE SEQUENCE</scope>
    <source>
        <strain evidence="2">CBS 232.78</strain>
    </source>
</reference>
<feature type="region of interest" description="Disordered" evidence="1">
    <location>
        <begin position="187"/>
        <end position="209"/>
    </location>
</feature>
<evidence type="ECO:0000256" key="1">
    <source>
        <dbReference type="SAM" id="MobiDB-lite"/>
    </source>
</evidence>
<gene>
    <name evidence="2" type="ORF">B0H63DRAFT_510204</name>
</gene>
<sequence length="280" mass="31078">MEQRAAKKRFACPYYASDNVKFSCCQSFKLKEPCHVKGHIQRKHMIPVHCPSCYTRFKGNDKHNDREAHIREGKCAKKEAPRPWAVLWERGDYVTEENFIRMPTGKGLLPTDINAPPDEKRWYGIFKWAIPAYTGPLPSPYVTRSQGMGFFRRIVNLLFEEGHINTPSDRRLVEAAENIAERLDDAEATGDPNDLHSAPPPQAVAALSAQQPPAVIGAPAYTEPPPFDIGVAQNPGVLQYGSAGALPSHLPMTYALNGNSQGIEQGHVSDGWESLIDFDG</sequence>
<keyword evidence="3" id="KW-1185">Reference proteome</keyword>
<dbReference type="Proteomes" id="UP001285441">
    <property type="component" value="Unassembled WGS sequence"/>
</dbReference>